<keyword evidence="4" id="KW-1185">Reference proteome</keyword>
<feature type="transmembrane region" description="Helical" evidence="2">
    <location>
        <begin position="56"/>
        <end position="78"/>
    </location>
</feature>
<reference evidence="3 4" key="1">
    <citation type="submission" date="2018-07" db="EMBL/GenBank/DDBJ databases">
        <title>Dyella tabacisoli L4-6T, whole genome shotgun sequence.</title>
        <authorList>
            <person name="Zhou X.-K."/>
            <person name="Li W.-J."/>
            <person name="Duan Y.-Q."/>
        </authorList>
    </citation>
    <scope>NUCLEOTIDE SEQUENCE [LARGE SCALE GENOMIC DNA]</scope>
    <source>
        <strain evidence="3 4">L4-6</strain>
    </source>
</reference>
<comment type="caution">
    <text evidence="3">The sequence shown here is derived from an EMBL/GenBank/DDBJ whole genome shotgun (WGS) entry which is preliminary data.</text>
</comment>
<dbReference type="SUPFAM" id="SSF55298">
    <property type="entry name" value="YjgF-like"/>
    <property type="match status" value="1"/>
</dbReference>
<dbReference type="EMBL" id="QQAH01000009">
    <property type="protein sequence ID" value="RDD81557.1"/>
    <property type="molecule type" value="Genomic_DNA"/>
</dbReference>
<dbReference type="CDD" id="cd00448">
    <property type="entry name" value="YjgF_YER057c_UK114_family"/>
    <property type="match status" value="1"/>
</dbReference>
<keyword evidence="2" id="KW-1133">Transmembrane helix</keyword>
<evidence type="ECO:0000313" key="4">
    <source>
        <dbReference type="Proteomes" id="UP000253782"/>
    </source>
</evidence>
<protein>
    <submittedName>
        <fullName evidence="3">RidA family protein</fullName>
    </submittedName>
</protein>
<comment type="similarity">
    <text evidence="1">Belongs to the RutC family.</text>
</comment>
<keyword evidence="2" id="KW-0472">Membrane</keyword>
<dbReference type="GO" id="GO:0005829">
    <property type="term" value="C:cytosol"/>
    <property type="evidence" value="ECO:0007669"/>
    <property type="project" value="TreeGrafter"/>
</dbReference>
<gene>
    <name evidence="3" type="ORF">DVJ77_10285</name>
</gene>
<dbReference type="Proteomes" id="UP000253782">
    <property type="component" value="Unassembled WGS sequence"/>
</dbReference>
<proteinExistence type="inferred from homology"/>
<evidence type="ECO:0000256" key="2">
    <source>
        <dbReference type="SAM" id="Phobius"/>
    </source>
</evidence>
<accession>A0A369UM23</accession>
<sequence length="213" mass="22482">MLSTRIGICAAWCKICARCSSSAASSRWKPLTHNGNPAVTSNDLLRPSDRRHSSSGFLYIALVNIALAASLFASTAFAQSAPGNARFINPAGLSAPTGYTHVVQAPAGRTLYLSGQIALDSQGQLVGANNFSAQAEQVFANLKTALEAGGAGFDQVVKLTIYVTDMSQLKALRAARDKYINVKHPPASTLVEVRKLARDGLLLEIDAIAVVPD</sequence>
<organism evidence="3 4">
    <name type="scientific">Dyella tabacisoli</name>
    <dbReference type="NCBI Taxonomy" id="2282381"/>
    <lineage>
        <taxon>Bacteria</taxon>
        <taxon>Pseudomonadati</taxon>
        <taxon>Pseudomonadota</taxon>
        <taxon>Gammaproteobacteria</taxon>
        <taxon>Lysobacterales</taxon>
        <taxon>Rhodanobacteraceae</taxon>
        <taxon>Dyella</taxon>
    </lineage>
</organism>
<evidence type="ECO:0000313" key="3">
    <source>
        <dbReference type="EMBL" id="RDD81557.1"/>
    </source>
</evidence>
<dbReference type="InterPro" id="IPR035959">
    <property type="entry name" value="RutC-like_sf"/>
</dbReference>
<dbReference type="PANTHER" id="PTHR11803:SF58">
    <property type="entry name" value="PROTEIN HMF1-RELATED"/>
    <property type="match status" value="1"/>
</dbReference>
<evidence type="ECO:0000256" key="1">
    <source>
        <dbReference type="ARBA" id="ARBA00010552"/>
    </source>
</evidence>
<dbReference type="Pfam" id="PF01042">
    <property type="entry name" value="Ribonuc_L-PSP"/>
    <property type="match status" value="1"/>
</dbReference>
<dbReference type="InterPro" id="IPR006175">
    <property type="entry name" value="YjgF/YER057c/UK114"/>
</dbReference>
<dbReference type="Gene3D" id="3.30.1330.40">
    <property type="entry name" value="RutC-like"/>
    <property type="match status" value="1"/>
</dbReference>
<dbReference type="OrthoDB" id="9803101at2"/>
<name>A0A369UM23_9GAMM</name>
<dbReference type="AlphaFoldDB" id="A0A369UM23"/>
<dbReference type="PANTHER" id="PTHR11803">
    <property type="entry name" value="2-IMINOBUTANOATE/2-IMINOPROPANOATE DEAMINASE RIDA"/>
    <property type="match status" value="1"/>
</dbReference>
<keyword evidence="2" id="KW-0812">Transmembrane</keyword>
<dbReference type="GO" id="GO:0019239">
    <property type="term" value="F:deaminase activity"/>
    <property type="evidence" value="ECO:0007669"/>
    <property type="project" value="TreeGrafter"/>
</dbReference>